<dbReference type="Proteomes" id="UP001107558">
    <property type="component" value="Chromosome 4"/>
</dbReference>
<keyword evidence="1" id="KW-0479">Metal-binding</keyword>
<evidence type="ECO:0000256" key="4">
    <source>
        <dbReference type="ARBA" id="ARBA00022833"/>
    </source>
</evidence>
<dbReference type="PROSITE" id="PS00028">
    <property type="entry name" value="ZINC_FINGER_C2H2_1"/>
    <property type="match status" value="4"/>
</dbReference>
<evidence type="ECO:0000313" key="8">
    <source>
        <dbReference type="Proteomes" id="UP001107558"/>
    </source>
</evidence>
<dbReference type="Pfam" id="PF00096">
    <property type="entry name" value="zf-C2H2"/>
    <property type="match status" value="3"/>
</dbReference>
<reference evidence="7" key="1">
    <citation type="submission" date="2021-03" db="EMBL/GenBank/DDBJ databases">
        <title>Chromosome level genome of the anhydrobiotic midge Polypedilum vanderplanki.</title>
        <authorList>
            <person name="Yoshida Y."/>
            <person name="Kikawada T."/>
            <person name="Gusev O."/>
        </authorList>
    </citation>
    <scope>NUCLEOTIDE SEQUENCE</scope>
    <source>
        <strain evidence="7">NIAS01</strain>
        <tissue evidence="7">Whole body or cell culture</tissue>
    </source>
</reference>
<feature type="domain" description="C2H2-type" evidence="6">
    <location>
        <begin position="58"/>
        <end position="86"/>
    </location>
</feature>
<dbReference type="Gene3D" id="3.30.160.60">
    <property type="entry name" value="Classic Zinc Finger"/>
    <property type="match status" value="5"/>
</dbReference>
<keyword evidence="2" id="KW-0677">Repeat</keyword>
<evidence type="ECO:0000256" key="3">
    <source>
        <dbReference type="ARBA" id="ARBA00022771"/>
    </source>
</evidence>
<evidence type="ECO:0000256" key="1">
    <source>
        <dbReference type="ARBA" id="ARBA00022723"/>
    </source>
</evidence>
<dbReference type="PROSITE" id="PS50157">
    <property type="entry name" value="ZINC_FINGER_C2H2_2"/>
    <property type="match status" value="4"/>
</dbReference>
<dbReference type="OrthoDB" id="6077919at2759"/>
<proteinExistence type="predicted"/>
<accession>A0A9J6BI83</accession>
<feature type="domain" description="C2H2-type" evidence="6">
    <location>
        <begin position="197"/>
        <end position="224"/>
    </location>
</feature>
<keyword evidence="4" id="KW-0862">Zinc</keyword>
<gene>
    <name evidence="7" type="ORF">PVAND_017419</name>
</gene>
<feature type="domain" description="C2H2-type" evidence="6">
    <location>
        <begin position="169"/>
        <end position="191"/>
    </location>
</feature>
<dbReference type="AlphaFoldDB" id="A0A9J6BI83"/>
<evidence type="ECO:0000256" key="5">
    <source>
        <dbReference type="PROSITE-ProRule" id="PRU00042"/>
    </source>
</evidence>
<name>A0A9J6BI83_POLVA</name>
<keyword evidence="3 5" id="KW-0863">Zinc-finger</keyword>
<protein>
    <recommendedName>
        <fullName evidence="6">C2H2-type domain-containing protein</fullName>
    </recommendedName>
</protein>
<dbReference type="SMART" id="SM00355">
    <property type="entry name" value="ZnF_C2H2"/>
    <property type="match status" value="10"/>
</dbReference>
<evidence type="ECO:0000313" key="7">
    <source>
        <dbReference type="EMBL" id="KAG5669532.1"/>
    </source>
</evidence>
<evidence type="ECO:0000259" key="6">
    <source>
        <dbReference type="PROSITE" id="PS50157"/>
    </source>
</evidence>
<dbReference type="PANTHER" id="PTHR24379:SF121">
    <property type="entry name" value="C2H2-TYPE DOMAIN-CONTAINING PROTEIN"/>
    <property type="match status" value="1"/>
</dbReference>
<dbReference type="SUPFAM" id="SSF57667">
    <property type="entry name" value="beta-beta-alpha zinc fingers"/>
    <property type="match status" value="5"/>
</dbReference>
<sequence>MSVNKIENQSFSNNQQNVNTTENKGKVKYVCNICKKKFCNLMRHMKRVHPNEISSKIYFCDHCPKKFLLKSFLISHLKSKHQKGKEIKFECDFDGKFFDTKTKIYYHMTVCHQTIEECKVCGRKVKSLNQHLRQVHATDIENVQCHICHKTCKNQYLLNFHLQTHNKQHQCQTCGRKFSLIGQLKIHVEIHKNLFAYRCEKCQKNFNSPSNLRAHTEIHDKNRITKYKYSQCEYSTHNKQHLTIHVKTHDKNREKNLKCPKCDYKTDRKEHLKSHLQTHNPNRVKFPCLYCNYEATQRDSLKIHIKAKHELNKVKRTK</sequence>
<dbReference type="EMBL" id="JADBJN010000004">
    <property type="protein sequence ID" value="KAG5669532.1"/>
    <property type="molecule type" value="Genomic_DNA"/>
</dbReference>
<feature type="domain" description="C2H2-type" evidence="6">
    <location>
        <begin position="257"/>
        <end position="284"/>
    </location>
</feature>
<evidence type="ECO:0000256" key="2">
    <source>
        <dbReference type="ARBA" id="ARBA00022737"/>
    </source>
</evidence>
<organism evidence="7 8">
    <name type="scientific">Polypedilum vanderplanki</name>
    <name type="common">Sleeping chironomid midge</name>
    <dbReference type="NCBI Taxonomy" id="319348"/>
    <lineage>
        <taxon>Eukaryota</taxon>
        <taxon>Metazoa</taxon>
        <taxon>Ecdysozoa</taxon>
        <taxon>Arthropoda</taxon>
        <taxon>Hexapoda</taxon>
        <taxon>Insecta</taxon>
        <taxon>Pterygota</taxon>
        <taxon>Neoptera</taxon>
        <taxon>Endopterygota</taxon>
        <taxon>Diptera</taxon>
        <taxon>Nematocera</taxon>
        <taxon>Chironomoidea</taxon>
        <taxon>Chironomidae</taxon>
        <taxon>Chironominae</taxon>
        <taxon>Polypedilum</taxon>
        <taxon>Polypedilum</taxon>
    </lineage>
</organism>
<comment type="caution">
    <text evidence="7">The sequence shown here is derived from an EMBL/GenBank/DDBJ whole genome shotgun (WGS) entry which is preliminary data.</text>
</comment>
<dbReference type="PANTHER" id="PTHR24379">
    <property type="entry name" value="KRAB AND ZINC FINGER DOMAIN-CONTAINING"/>
    <property type="match status" value="1"/>
</dbReference>
<dbReference type="GO" id="GO:0008270">
    <property type="term" value="F:zinc ion binding"/>
    <property type="evidence" value="ECO:0007669"/>
    <property type="project" value="UniProtKB-KW"/>
</dbReference>
<dbReference type="InterPro" id="IPR036236">
    <property type="entry name" value="Znf_C2H2_sf"/>
</dbReference>
<keyword evidence="8" id="KW-1185">Reference proteome</keyword>
<dbReference type="InterPro" id="IPR013087">
    <property type="entry name" value="Znf_C2H2_type"/>
</dbReference>